<organism evidence="3 4">
    <name type="scientific">Tanacetum coccineum</name>
    <dbReference type="NCBI Taxonomy" id="301880"/>
    <lineage>
        <taxon>Eukaryota</taxon>
        <taxon>Viridiplantae</taxon>
        <taxon>Streptophyta</taxon>
        <taxon>Embryophyta</taxon>
        <taxon>Tracheophyta</taxon>
        <taxon>Spermatophyta</taxon>
        <taxon>Magnoliopsida</taxon>
        <taxon>eudicotyledons</taxon>
        <taxon>Gunneridae</taxon>
        <taxon>Pentapetalae</taxon>
        <taxon>asterids</taxon>
        <taxon>campanulids</taxon>
        <taxon>Asterales</taxon>
        <taxon>Asteraceae</taxon>
        <taxon>Asteroideae</taxon>
        <taxon>Anthemideae</taxon>
        <taxon>Anthemidinae</taxon>
        <taxon>Tanacetum</taxon>
    </lineage>
</organism>
<feature type="transmembrane region" description="Helical" evidence="2">
    <location>
        <begin position="21"/>
        <end position="41"/>
    </location>
</feature>
<reference evidence="3" key="2">
    <citation type="submission" date="2022-01" db="EMBL/GenBank/DDBJ databases">
        <authorList>
            <person name="Yamashiro T."/>
            <person name="Shiraishi A."/>
            <person name="Satake H."/>
            <person name="Nakayama K."/>
        </authorList>
    </citation>
    <scope>NUCLEOTIDE SEQUENCE</scope>
</reference>
<feature type="non-terminal residue" evidence="3">
    <location>
        <position position="1"/>
    </location>
</feature>
<feature type="region of interest" description="Disordered" evidence="1">
    <location>
        <begin position="222"/>
        <end position="283"/>
    </location>
</feature>
<dbReference type="EMBL" id="BQNB010012288">
    <property type="protein sequence ID" value="GJT01660.1"/>
    <property type="molecule type" value="Genomic_DNA"/>
</dbReference>
<accession>A0ABQ5AG68</accession>
<reference evidence="3" key="1">
    <citation type="journal article" date="2022" name="Int. J. Mol. Sci.">
        <title>Draft Genome of Tanacetum Coccineum: Genomic Comparison of Closely Related Tanacetum-Family Plants.</title>
        <authorList>
            <person name="Yamashiro T."/>
            <person name="Shiraishi A."/>
            <person name="Nakayama K."/>
            <person name="Satake H."/>
        </authorList>
    </citation>
    <scope>NUCLEOTIDE SEQUENCE</scope>
</reference>
<evidence type="ECO:0000256" key="2">
    <source>
        <dbReference type="SAM" id="Phobius"/>
    </source>
</evidence>
<feature type="compositionally biased region" description="Acidic residues" evidence="1">
    <location>
        <begin position="260"/>
        <end position="276"/>
    </location>
</feature>
<keyword evidence="2" id="KW-1133">Transmembrane helix</keyword>
<keyword evidence="2" id="KW-0472">Membrane</keyword>
<protein>
    <submittedName>
        <fullName evidence="3">Uncharacterized protein</fullName>
    </submittedName>
</protein>
<keyword evidence="2" id="KW-0812">Transmembrane</keyword>
<name>A0ABQ5AG68_9ASTR</name>
<keyword evidence="4" id="KW-1185">Reference proteome</keyword>
<gene>
    <name evidence="3" type="ORF">Tco_0822829</name>
</gene>
<comment type="caution">
    <text evidence="3">The sequence shown here is derived from an EMBL/GenBank/DDBJ whole genome shotgun (WGS) entry which is preliminary data.</text>
</comment>
<evidence type="ECO:0000313" key="3">
    <source>
        <dbReference type="EMBL" id="GJT01660.1"/>
    </source>
</evidence>
<evidence type="ECO:0000256" key="1">
    <source>
        <dbReference type="SAM" id="MobiDB-lite"/>
    </source>
</evidence>
<sequence>QKKRTPSKSDKRFGFVRFIKVANVQWLVTNLCTIWVGSFRLQANVARKKGINIHHEEVESKPALVLDDSCLNIYDLSTTLMGKVKVFNSLSNLKLVLTNEGFAYIKLKYVGGLWVLIEFHANLSKEKFMANTSVVSWFSHLQQASNNVFTDKRITWLDIEGVPLKVNEARDSVMSSASSAVTYTSVYTDSEPGRVFWGADEELSDGEYPEYLALSDAEAPLEDQPLPIDASPTALSPGYMADSDPEEDPKEDHADYPADGGDDDDEPSDDDDEDESPQIRIPFAQTRLRRAWKTVKLEPHMSPSMEVRIAEYAAAPAPPSPPPSSLSPWSPLLSQIPLPPLPPPPSSLHLPSPVPTSLPLPSSPLPSLPVLLFIPPQSTVGRTFLRPNLLEVIERIMGLSALRMPRSDVEESRRSAMALGMFG</sequence>
<proteinExistence type="predicted"/>
<evidence type="ECO:0000313" key="4">
    <source>
        <dbReference type="Proteomes" id="UP001151760"/>
    </source>
</evidence>
<dbReference type="Proteomes" id="UP001151760">
    <property type="component" value="Unassembled WGS sequence"/>
</dbReference>